<keyword evidence="3" id="KW-1185">Reference proteome</keyword>
<dbReference type="STRING" id="290317.Cpha266_0434"/>
<name>A1BDL5_CHLPD</name>
<keyword evidence="1" id="KW-1133">Transmembrane helix</keyword>
<dbReference type="AlphaFoldDB" id="A1BDL5"/>
<dbReference type="KEGG" id="cph:Cpha266_0434"/>
<dbReference type="RefSeq" id="WP_011744325.1">
    <property type="nucleotide sequence ID" value="NC_008639.1"/>
</dbReference>
<keyword evidence="1" id="KW-0472">Membrane</keyword>
<evidence type="ECO:0000256" key="1">
    <source>
        <dbReference type="SAM" id="Phobius"/>
    </source>
</evidence>
<dbReference type="HOGENOM" id="CLU_175368_0_0_10"/>
<proteinExistence type="predicted"/>
<feature type="transmembrane region" description="Helical" evidence="1">
    <location>
        <begin position="74"/>
        <end position="91"/>
    </location>
</feature>
<dbReference type="eggNOG" id="ENOG502ZNKM">
    <property type="taxonomic scope" value="Bacteria"/>
</dbReference>
<evidence type="ECO:0000313" key="3">
    <source>
        <dbReference type="Proteomes" id="UP000008701"/>
    </source>
</evidence>
<accession>A1BDL5</accession>
<organism evidence="2 3">
    <name type="scientific">Chlorobium phaeobacteroides (strain DSM 266 / SMG 266 / 2430)</name>
    <dbReference type="NCBI Taxonomy" id="290317"/>
    <lineage>
        <taxon>Bacteria</taxon>
        <taxon>Pseudomonadati</taxon>
        <taxon>Chlorobiota</taxon>
        <taxon>Chlorobiia</taxon>
        <taxon>Chlorobiales</taxon>
        <taxon>Chlorobiaceae</taxon>
        <taxon>Chlorobium/Pelodictyon group</taxon>
        <taxon>Chlorobium</taxon>
    </lineage>
</organism>
<protein>
    <recommendedName>
        <fullName evidence="4">DUF883 domain-containing protein</fullName>
    </recommendedName>
</protein>
<evidence type="ECO:0000313" key="2">
    <source>
        <dbReference type="EMBL" id="ABL64492.1"/>
    </source>
</evidence>
<gene>
    <name evidence="2" type="ordered locus">Cpha266_0434</name>
</gene>
<dbReference type="Proteomes" id="UP000008701">
    <property type="component" value="Chromosome"/>
</dbReference>
<keyword evidence="1" id="KW-0812">Transmembrane</keyword>
<reference evidence="2 3" key="1">
    <citation type="submission" date="2006-12" db="EMBL/GenBank/DDBJ databases">
        <title>Complete sequence of Chlorobium phaeobacteroides DSM 266.</title>
        <authorList>
            <consortium name="US DOE Joint Genome Institute"/>
            <person name="Copeland A."/>
            <person name="Lucas S."/>
            <person name="Lapidus A."/>
            <person name="Barry K."/>
            <person name="Detter J.C."/>
            <person name="Glavina del Rio T."/>
            <person name="Hammon N."/>
            <person name="Israni S."/>
            <person name="Pitluck S."/>
            <person name="Goltsman E."/>
            <person name="Schmutz J."/>
            <person name="Larimer F."/>
            <person name="Land M."/>
            <person name="Hauser L."/>
            <person name="Mikhailova N."/>
            <person name="Li T."/>
            <person name="Overmann J."/>
            <person name="Bryant D.A."/>
            <person name="Richardson P."/>
        </authorList>
    </citation>
    <scope>NUCLEOTIDE SEQUENCE [LARGE SCALE GENOMIC DNA]</scope>
    <source>
        <strain evidence="2 3">DSM 266</strain>
    </source>
</reference>
<dbReference type="EMBL" id="CP000492">
    <property type="protein sequence ID" value="ABL64492.1"/>
    <property type="molecule type" value="Genomic_DNA"/>
</dbReference>
<dbReference type="OrthoDB" id="595238at2"/>
<evidence type="ECO:0008006" key="4">
    <source>
        <dbReference type="Google" id="ProtNLM"/>
    </source>
</evidence>
<sequence>MEQEVPVTIHQGETVEAEAAETMPKPDAAYIPELIKEIASTVSETFSGFRESESYGQLIKAAEEVRTYIKNNPAQALLYSLGAGAALGFLFKKRR</sequence>